<protein>
    <submittedName>
        <fullName evidence="2">Putative homing endonuclease</fullName>
    </submittedName>
</protein>
<dbReference type="GO" id="GO:0004519">
    <property type="term" value="F:endonuclease activity"/>
    <property type="evidence" value="ECO:0007669"/>
    <property type="project" value="UniProtKB-KW"/>
</dbReference>
<dbReference type="InterPro" id="IPR004860">
    <property type="entry name" value="LAGLIDADG_dom"/>
</dbReference>
<dbReference type="SUPFAM" id="SSF55608">
    <property type="entry name" value="Homing endonucleases"/>
    <property type="match status" value="1"/>
</dbReference>
<evidence type="ECO:0000313" key="4">
    <source>
        <dbReference type="EMBL" id="QJA79265.1"/>
    </source>
</evidence>
<keyword evidence="2" id="KW-0540">Nuclease</keyword>
<keyword evidence="2" id="KW-0378">Hydrolase</keyword>
<dbReference type="EMBL" id="MT142374">
    <property type="protein sequence ID" value="QJA79265.1"/>
    <property type="molecule type" value="Genomic_DNA"/>
</dbReference>
<dbReference type="EMBL" id="MT144867">
    <property type="protein sequence ID" value="QJI00659.1"/>
    <property type="molecule type" value="Genomic_DNA"/>
</dbReference>
<evidence type="ECO:0000313" key="2">
    <source>
        <dbReference type="EMBL" id="QJA48415.1"/>
    </source>
</evidence>
<dbReference type="Gene3D" id="3.10.28.10">
    <property type="entry name" value="Homing endonucleases"/>
    <property type="match status" value="2"/>
</dbReference>
<dbReference type="AlphaFoldDB" id="A0A6H1ZMC1"/>
<evidence type="ECO:0000313" key="5">
    <source>
        <dbReference type="EMBL" id="QJI00659.1"/>
    </source>
</evidence>
<dbReference type="InterPro" id="IPR027434">
    <property type="entry name" value="Homing_endonucl"/>
</dbReference>
<dbReference type="EMBL" id="MT141164">
    <property type="protein sequence ID" value="QJA55531.1"/>
    <property type="molecule type" value="Genomic_DNA"/>
</dbReference>
<evidence type="ECO:0000259" key="1">
    <source>
        <dbReference type="Pfam" id="PF03161"/>
    </source>
</evidence>
<feature type="domain" description="Homing endonuclease LAGLIDADG" evidence="1">
    <location>
        <begin position="9"/>
        <end position="179"/>
    </location>
</feature>
<gene>
    <name evidence="4" type="ORF">MM415A00922_0016</name>
    <name evidence="3" type="ORF">MM415B02037_0007</name>
    <name evidence="2" type="ORF">TM448A00944_0007</name>
    <name evidence="5" type="ORF">TM448B02027_0004</name>
</gene>
<dbReference type="EMBL" id="MT144083">
    <property type="protein sequence ID" value="QJA48415.1"/>
    <property type="molecule type" value="Genomic_DNA"/>
</dbReference>
<accession>A0A6H1ZMC1</accession>
<proteinExistence type="predicted"/>
<dbReference type="Pfam" id="PF03161">
    <property type="entry name" value="LAGLIDADG_2"/>
    <property type="match status" value="1"/>
</dbReference>
<organism evidence="2">
    <name type="scientific">viral metagenome</name>
    <dbReference type="NCBI Taxonomy" id="1070528"/>
    <lineage>
        <taxon>unclassified sequences</taxon>
        <taxon>metagenomes</taxon>
        <taxon>organismal metagenomes</taxon>
    </lineage>
</organism>
<name>A0A6H1ZMC1_9ZZZZ</name>
<evidence type="ECO:0000313" key="3">
    <source>
        <dbReference type="EMBL" id="QJA55531.1"/>
    </source>
</evidence>
<reference evidence="2" key="1">
    <citation type="submission" date="2020-03" db="EMBL/GenBank/DDBJ databases">
        <title>The deep terrestrial virosphere.</title>
        <authorList>
            <person name="Holmfeldt K."/>
            <person name="Nilsson E."/>
            <person name="Simone D."/>
            <person name="Lopez-Fernandez M."/>
            <person name="Wu X."/>
            <person name="de Brujin I."/>
            <person name="Lundin D."/>
            <person name="Andersson A."/>
            <person name="Bertilsson S."/>
            <person name="Dopson M."/>
        </authorList>
    </citation>
    <scope>NUCLEOTIDE SEQUENCE</scope>
    <source>
        <strain evidence="4">MM415A00922</strain>
        <strain evidence="3">MM415B02037</strain>
        <strain evidence="2">TM448A00944</strain>
        <strain evidence="5">TM448B02027</strain>
    </source>
</reference>
<keyword evidence="2" id="KW-0255">Endonuclease</keyword>
<sequence>MNLNRSEIRSAIIGMVIGDGCLSKRYENGNAYYQMTHKEGSYEYMLWKQKILNKITSSTIHPTKRILNGKTFKGYHLGTKRHPIFTKLYNRFYYKKVKVLDEYLVKSITPLAFAIMYMDDGTYGNANKKSDSFFLCTQNFDYANQLLLKKSLKIKFNLDWNLNKANVRKDGTYNYRLRLANRCNEDFLNIISMYVDLVPCMKYKLGSHANISLKDIDIVRPT</sequence>